<dbReference type="GO" id="GO:0005886">
    <property type="term" value="C:plasma membrane"/>
    <property type="evidence" value="ECO:0007669"/>
    <property type="project" value="TreeGrafter"/>
</dbReference>
<dbReference type="InterPro" id="IPR016039">
    <property type="entry name" value="Thiolase-like"/>
</dbReference>
<feature type="region of interest" description="Disordered" evidence="3">
    <location>
        <begin position="82"/>
        <end position="114"/>
    </location>
</feature>
<dbReference type="GO" id="GO:0071770">
    <property type="term" value="P:DIM/DIP cell wall layer assembly"/>
    <property type="evidence" value="ECO:0007669"/>
    <property type="project" value="TreeGrafter"/>
</dbReference>
<dbReference type="SUPFAM" id="SSF53901">
    <property type="entry name" value="Thiolase-like"/>
    <property type="match status" value="1"/>
</dbReference>
<organism evidence="5 6">
    <name type="scientific">Streptomyces chattanoogensis</name>
    <dbReference type="NCBI Taxonomy" id="66876"/>
    <lineage>
        <taxon>Bacteria</taxon>
        <taxon>Bacillati</taxon>
        <taxon>Actinomycetota</taxon>
        <taxon>Actinomycetes</taxon>
        <taxon>Kitasatosporales</taxon>
        <taxon>Streptomycetaceae</taxon>
        <taxon>Streptomyces</taxon>
    </lineage>
</organism>
<dbReference type="GO" id="GO:0005737">
    <property type="term" value="C:cytoplasm"/>
    <property type="evidence" value="ECO:0007669"/>
    <property type="project" value="TreeGrafter"/>
</dbReference>
<protein>
    <recommendedName>
        <fullName evidence="4">Polyketide synthase C-terminal extension domain-containing protein</fullName>
    </recommendedName>
</protein>
<proteinExistence type="predicted"/>
<dbReference type="PANTHER" id="PTHR43775:SF37">
    <property type="entry name" value="SI:DKEY-61P9.11"/>
    <property type="match status" value="1"/>
</dbReference>
<feature type="domain" description="Polyketide synthase C-terminal extension" evidence="4">
    <location>
        <begin position="23"/>
        <end position="77"/>
    </location>
</feature>
<gene>
    <name evidence="5" type="ORF">ADL29_38555</name>
</gene>
<dbReference type="GO" id="GO:0004312">
    <property type="term" value="F:fatty acid synthase activity"/>
    <property type="evidence" value="ECO:0007669"/>
    <property type="project" value="TreeGrafter"/>
</dbReference>
<dbReference type="Proteomes" id="UP000037982">
    <property type="component" value="Unassembled WGS sequence"/>
</dbReference>
<dbReference type="InterPro" id="IPR032821">
    <property type="entry name" value="PKS_assoc"/>
</dbReference>
<dbReference type="EMBL" id="LGKG01000200">
    <property type="protein sequence ID" value="KPC58687.1"/>
    <property type="molecule type" value="Genomic_DNA"/>
</dbReference>
<dbReference type="PANTHER" id="PTHR43775">
    <property type="entry name" value="FATTY ACID SYNTHASE"/>
    <property type="match status" value="1"/>
</dbReference>
<dbReference type="GO" id="GO:0006633">
    <property type="term" value="P:fatty acid biosynthetic process"/>
    <property type="evidence" value="ECO:0007669"/>
    <property type="project" value="TreeGrafter"/>
</dbReference>
<keyword evidence="1" id="KW-0596">Phosphopantetheine</keyword>
<dbReference type="AlphaFoldDB" id="A0A0N0XRV1"/>
<dbReference type="Gene3D" id="3.40.47.10">
    <property type="match status" value="1"/>
</dbReference>
<name>A0A0N0XRV1_9ACTN</name>
<dbReference type="PATRIC" id="fig|66876.3.peg.8465"/>
<evidence type="ECO:0000259" key="4">
    <source>
        <dbReference type="Pfam" id="PF16197"/>
    </source>
</evidence>
<dbReference type="InterPro" id="IPR050091">
    <property type="entry name" value="PKS_NRPS_Biosynth_Enz"/>
</dbReference>
<keyword evidence="2" id="KW-0597">Phosphoprotein</keyword>
<evidence type="ECO:0000256" key="3">
    <source>
        <dbReference type="SAM" id="MobiDB-lite"/>
    </source>
</evidence>
<accession>A0A0N0XRV1</accession>
<reference evidence="6" key="1">
    <citation type="submission" date="2015-07" db="EMBL/GenBank/DDBJ databases">
        <authorList>
            <person name="Ju K.-S."/>
            <person name="Doroghazi J.R."/>
            <person name="Metcalf W.W."/>
        </authorList>
    </citation>
    <scope>NUCLEOTIDE SEQUENCE [LARGE SCALE GENOMIC DNA]</scope>
    <source>
        <strain evidence="6">NRRL ISP-5002</strain>
    </source>
</reference>
<evidence type="ECO:0000256" key="1">
    <source>
        <dbReference type="ARBA" id="ARBA00022450"/>
    </source>
</evidence>
<dbReference type="RefSeq" id="WP_157878681.1">
    <property type="nucleotide sequence ID" value="NZ_LGKG01000200.1"/>
</dbReference>
<feature type="non-terminal residue" evidence="5">
    <location>
        <position position="1"/>
    </location>
</feature>
<comment type="caution">
    <text evidence="5">The sequence shown here is derived from an EMBL/GenBank/DDBJ whole genome shotgun (WGS) entry which is preliminary data.</text>
</comment>
<evidence type="ECO:0000313" key="5">
    <source>
        <dbReference type="EMBL" id="KPC58687.1"/>
    </source>
</evidence>
<evidence type="ECO:0000313" key="6">
    <source>
        <dbReference type="Proteomes" id="UP000037982"/>
    </source>
</evidence>
<evidence type="ECO:0000256" key="2">
    <source>
        <dbReference type="ARBA" id="ARBA00022553"/>
    </source>
</evidence>
<keyword evidence="6" id="KW-1185">Reference proteome</keyword>
<sequence length="114" mass="12619">VIKVLLQMRHRTLAKSLHCDTVNPYIDLDGSPFHLVRERRPWPALRDAEGRELPRRAGVSSFGFGGVNAHVVLEEYVGNWPAGSTRAGSARPTCRTSPTPCRRAGSRWRSASPS</sequence>
<dbReference type="Pfam" id="PF16197">
    <property type="entry name" value="KAsynt_C_assoc"/>
    <property type="match status" value="1"/>
</dbReference>